<dbReference type="GO" id="GO:0005506">
    <property type="term" value="F:iron ion binding"/>
    <property type="evidence" value="ECO:0007669"/>
    <property type="project" value="InterPro"/>
</dbReference>
<keyword evidence="6 10" id="KW-1133">Transmembrane helix</keyword>
<dbReference type="InterPro" id="IPR017972">
    <property type="entry name" value="Cyt_P450_CS"/>
</dbReference>
<feature type="transmembrane region" description="Helical" evidence="10">
    <location>
        <begin position="870"/>
        <end position="887"/>
    </location>
</feature>
<keyword evidence="8 10" id="KW-0472">Membrane</keyword>
<evidence type="ECO:0000256" key="7">
    <source>
        <dbReference type="ARBA" id="ARBA00023004"/>
    </source>
</evidence>
<dbReference type="PROSITE" id="PS00086">
    <property type="entry name" value="CYTOCHROME_P450"/>
    <property type="match status" value="1"/>
</dbReference>
<dbReference type="Pfam" id="PF00324">
    <property type="entry name" value="AA_permease"/>
    <property type="match status" value="1"/>
</dbReference>
<feature type="transmembrane region" description="Helical" evidence="10">
    <location>
        <begin position="566"/>
        <end position="585"/>
    </location>
</feature>
<comment type="similarity">
    <text evidence="3">Belongs to the cytochrome P450 family.</text>
</comment>
<dbReference type="GO" id="GO:0015171">
    <property type="term" value="F:amino acid transmembrane transporter activity"/>
    <property type="evidence" value="ECO:0007669"/>
    <property type="project" value="TreeGrafter"/>
</dbReference>
<name>A0A3M7H1C2_HORWE</name>
<accession>A0A3M7H1C2</accession>
<feature type="binding site" description="axial binding residue" evidence="9">
    <location>
        <position position="459"/>
    </location>
    <ligand>
        <name>heme</name>
        <dbReference type="ChEBI" id="CHEBI:30413"/>
    </ligand>
    <ligandPart>
        <name>Fe</name>
        <dbReference type="ChEBI" id="CHEBI:18248"/>
    </ligandPart>
</feature>
<dbReference type="GO" id="GO:0004497">
    <property type="term" value="F:monooxygenase activity"/>
    <property type="evidence" value="ECO:0007669"/>
    <property type="project" value="InterPro"/>
</dbReference>
<dbReference type="InterPro" id="IPR002403">
    <property type="entry name" value="Cyt_P450_E_grp-IV"/>
</dbReference>
<evidence type="ECO:0000259" key="11">
    <source>
        <dbReference type="Pfam" id="PF00324"/>
    </source>
</evidence>
<dbReference type="GO" id="GO:0020037">
    <property type="term" value="F:heme binding"/>
    <property type="evidence" value="ECO:0007669"/>
    <property type="project" value="InterPro"/>
</dbReference>
<evidence type="ECO:0000256" key="4">
    <source>
        <dbReference type="ARBA" id="ARBA00022692"/>
    </source>
</evidence>
<evidence type="ECO:0000256" key="6">
    <source>
        <dbReference type="ARBA" id="ARBA00022989"/>
    </source>
</evidence>
<sequence length="1011" mass="111552">MLAIIILILVALTSVCFVVHSLFIHPLSKVPGPKLFALTKWRLAWEDYRGQRTRTIHSLHEQFGPAVRIGPNDVHFNSLASLKKIYGAGSGFERTSFYRMFDAYGRQNLFTFADTKRHGDRKKLLANAYSKSSIVHGTAAQHLDRLVQDYLDLLGTLDGRPNDAFETLHYFSIDAITNFLYGSNMGGTTAMKGNKGHRALLNDIHDPSRRTLTWFGVHLPGLTKWLYSRSGSLETLTQPLLPMKRPTTYTGIRAHALQAMKTACASTKSDGTLSSETSDTIIEKLLKHRAGEKGSGRDLTLDDLDVASECADHLLAGIDTTADTLMFLFWALSLPEHQNLQAKLIEEVKSAAIDLAETESLSPAAADKLPYLNAVIKETLRLYAPLPASEPRCMPYADTVIDGYTIPAGTVVSCSPYSLHRNPEGFPEPLKFIPQRWLGERNPEADRWFWAFSSGGRMCVGIHLAMAEMTSLVAAVYRRYTTSLAPGFEHTSPAITSRVELFFDETKPNFALDMSGPVTMELKNYGDKAVAEPVPSTATLEVGSTAAIDAGSGHLQRRLNANQVQLYGIGTAIGTSVFVAMGSYLPTGGPAGLLMAFCIWSCVAFCINETYAEMVCYAPVPAPFVRFCSDWVDQALGFAVSWSFLLTSLFLIPFEITAFHKLIGFWGEFPVPATVFIVMAMYGVLNCISVRWFGIAEFYLAIGKVILVAAETKTPRRILPAAYKSYPFRLLFSFCGAALAMGTCIPYNDETLNAIMSGEQAGSGTGAASPYVIAMERLKISGLPHFVNAVIMTSVFSAGNGYVFAASRTLYTMAEQGRAPKLFTRTIRSGIPIYAVCACLSFSLLALLNVSDNTTDVMGYFVSLVTTNQLLNYTSTCMTYIHFYHALKKQGISRNDLPYKGRLQPYSAYIGMVATTIMILLLGFYVFFPGQWSVKWFFLNYTFVAVFPIAFIAWKVINKTTYQRLGTADLTLGGDVLEVDEYEKHANMEPLKGFSGWMERIFGGVRSAKRS</sequence>
<evidence type="ECO:0000256" key="8">
    <source>
        <dbReference type="ARBA" id="ARBA00023136"/>
    </source>
</evidence>
<gene>
    <name evidence="12" type="ORF">D0860_05271</name>
</gene>
<feature type="domain" description="Amino acid permease/ SLC12A" evidence="11">
    <location>
        <begin position="703"/>
        <end position="962"/>
    </location>
</feature>
<dbReference type="Pfam" id="PF00067">
    <property type="entry name" value="p450"/>
    <property type="match status" value="1"/>
</dbReference>
<evidence type="ECO:0000256" key="10">
    <source>
        <dbReference type="SAM" id="Phobius"/>
    </source>
</evidence>
<feature type="transmembrane region" description="Helical" evidence="10">
    <location>
        <begin position="592"/>
        <end position="611"/>
    </location>
</feature>
<dbReference type="GO" id="GO:0016705">
    <property type="term" value="F:oxidoreductase activity, acting on paired donors, with incorporation or reduction of molecular oxygen"/>
    <property type="evidence" value="ECO:0007669"/>
    <property type="project" value="InterPro"/>
</dbReference>
<feature type="transmembrane region" description="Helical" evidence="10">
    <location>
        <begin position="631"/>
        <end position="651"/>
    </location>
</feature>
<evidence type="ECO:0000256" key="5">
    <source>
        <dbReference type="ARBA" id="ARBA00022723"/>
    </source>
</evidence>
<comment type="caution">
    <text evidence="12">The sequence shown here is derived from an EMBL/GenBank/DDBJ whole genome shotgun (WGS) entry which is preliminary data.</text>
</comment>
<dbReference type="CDD" id="cd11059">
    <property type="entry name" value="CYP_fungal"/>
    <property type="match status" value="1"/>
</dbReference>
<keyword evidence="4 10" id="KW-0812">Transmembrane</keyword>
<dbReference type="PANTHER" id="PTHR43341:SF6">
    <property type="entry name" value="AMINO ACID TRANSPORTER (EUROFUNG)"/>
    <property type="match status" value="1"/>
</dbReference>
<keyword evidence="5 9" id="KW-0479">Metal-binding</keyword>
<dbReference type="GO" id="GO:0016020">
    <property type="term" value="C:membrane"/>
    <property type="evidence" value="ECO:0007669"/>
    <property type="project" value="UniProtKB-SubCell"/>
</dbReference>
<dbReference type="VEuPathDB" id="FungiDB:BTJ68_00866"/>
<dbReference type="VEuPathDB" id="FungiDB:BTJ68_00867"/>
<evidence type="ECO:0000256" key="9">
    <source>
        <dbReference type="PIRSR" id="PIRSR602403-1"/>
    </source>
</evidence>
<evidence type="ECO:0000313" key="13">
    <source>
        <dbReference type="Proteomes" id="UP000280598"/>
    </source>
</evidence>
<comment type="subcellular location">
    <subcellularLocation>
        <location evidence="2">Membrane</location>
        <topology evidence="2">Multi-pass membrane protein</topology>
    </subcellularLocation>
</comment>
<dbReference type="Gene3D" id="1.20.1740.10">
    <property type="entry name" value="Amino acid/polyamine transporter I"/>
    <property type="match status" value="2"/>
</dbReference>
<keyword evidence="7 9" id="KW-0408">Iron</keyword>
<evidence type="ECO:0000256" key="3">
    <source>
        <dbReference type="ARBA" id="ARBA00010617"/>
    </source>
</evidence>
<feature type="transmembrane region" description="Helical" evidence="10">
    <location>
        <begin position="730"/>
        <end position="748"/>
    </location>
</feature>
<dbReference type="Proteomes" id="UP000280598">
    <property type="component" value="Unassembled WGS sequence"/>
</dbReference>
<proteinExistence type="inferred from homology"/>
<feature type="transmembrane region" description="Helical" evidence="10">
    <location>
        <begin position="690"/>
        <end position="710"/>
    </location>
</feature>
<evidence type="ECO:0000256" key="2">
    <source>
        <dbReference type="ARBA" id="ARBA00004141"/>
    </source>
</evidence>
<dbReference type="InterPro" id="IPR001128">
    <property type="entry name" value="Cyt_P450"/>
</dbReference>
<evidence type="ECO:0000313" key="12">
    <source>
        <dbReference type="EMBL" id="RMZ07083.1"/>
    </source>
</evidence>
<dbReference type="InterPro" id="IPR004841">
    <property type="entry name" value="AA-permease/SLC12A_dom"/>
</dbReference>
<feature type="transmembrane region" description="Helical" evidence="10">
    <location>
        <begin position="908"/>
        <end position="928"/>
    </location>
</feature>
<dbReference type="EMBL" id="QWIS01000104">
    <property type="protein sequence ID" value="RMZ07083.1"/>
    <property type="molecule type" value="Genomic_DNA"/>
</dbReference>
<comment type="cofactor">
    <cofactor evidence="1 9">
        <name>heme</name>
        <dbReference type="ChEBI" id="CHEBI:30413"/>
    </cofactor>
</comment>
<dbReference type="PANTHER" id="PTHR43341">
    <property type="entry name" value="AMINO ACID PERMEASE"/>
    <property type="match status" value="1"/>
</dbReference>
<dbReference type="InterPro" id="IPR036396">
    <property type="entry name" value="Cyt_P450_sf"/>
</dbReference>
<protein>
    <recommendedName>
        <fullName evidence="11">Amino acid permease/ SLC12A domain-containing protein</fullName>
    </recommendedName>
</protein>
<dbReference type="AlphaFoldDB" id="A0A3M7H1C2"/>
<dbReference type="PRINTS" id="PR00465">
    <property type="entry name" value="EP450IV"/>
</dbReference>
<dbReference type="Gene3D" id="1.10.630.10">
    <property type="entry name" value="Cytochrome P450"/>
    <property type="match status" value="1"/>
</dbReference>
<evidence type="ECO:0000256" key="1">
    <source>
        <dbReference type="ARBA" id="ARBA00001971"/>
    </source>
</evidence>
<feature type="transmembrane region" description="Helical" evidence="10">
    <location>
        <begin position="934"/>
        <end position="954"/>
    </location>
</feature>
<dbReference type="PRINTS" id="PR00385">
    <property type="entry name" value="P450"/>
</dbReference>
<organism evidence="12 13">
    <name type="scientific">Hortaea werneckii</name>
    <name type="common">Black yeast</name>
    <name type="synonym">Cladosporium werneckii</name>
    <dbReference type="NCBI Taxonomy" id="91943"/>
    <lineage>
        <taxon>Eukaryota</taxon>
        <taxon>Fungi</taxon>
        <taxon>Dikarya</taxon>
        <taxon>Ascomycota</taxon>
        <taxon>Pezizomycotina</taxon>
        <taxon>Dothideomycetes</taxon>
        <taxon>Dothideomycetidae</taxon>
        <taxon>Mycosphaerellales</taxon>
        <taxon>Teratosphaeriaceae</taxon>
        <taxon>Hortaea</taxon>
    </lineage>
</organism>
<feature type="transmembrane region" description="Helical" evidence="10">
    <location>
        <begin position="831"/>
        <end position="850"/>
    </location>
</feature>
<reference evidence="12 13" key="1">
    <citation type="journal article" date="2018" name="BMC Genomics">
        <title>Genomic evidence for intraspecific hybridization in a clonal and extremely halotolerant yeast.</title>
        <authorList>
            <person name="Gostincar C."/>
            <person name="Stajich J.E."/>
            <person name="Zupancic J."/>
            <person name="Zalar P."/>
            <person name="Gunde-Cimerman N."/>
        </authorList>
    </citation>
    <scope>NUCLEOTIDE SEQUENCE [LARGE SCALE GENOMIC DNA]</scope>
    <source>
        <strain evidence="12 13">EXF-562</strain>
    </source>
</reference>
<dbReference type="InterPro" id="IPR050524">
    <property type="entry name" value="APC_YAT"/>
</dbReference>
<feature type="transmembrane region" description="Helical" evidence="10">
    <location>
        <begin position="786"/>
        <end position="811"/>
    </location>
</feature>
<dbReference type="SUPFAM" id="SSF48264">
    <property type="entry name" value="Cytochrome P450"/>
    <property type="match status" value="1"/>
</dbReference>
<feature type="transmembrane region" description="Helical" evidence="10">
    <location>
        <begin position="663"/>
        <end position="684"/>
    </location>
</feature>
<keyword evidence="9" id="KW-0349">Heme</keyword>